<dbReference type="InterPro" id="IPR037079">
    <property type="entry name" value="AF2212/PG0164-like_sf"/>
</dbReference>
<gene>
    <name evidence="1" type="ORF">UFOPK1493_01166</name>
</gene>
<accession>A0A6J6CMQ8</accession>
<dbReference type="InterPro" id="IPR015018">
    <property type="entry name" value="DUF1905"/>
</dbReference>
<dbReference type="EMBL" id="CAEZSR010000032">
    <property type="protein sequence ID" value="CAB4552405.1"/>
    <property type="molecule type" value="Genomic_DNA"/>
</dbReference>
<dbReference type="AlphaFoldDB" id="A0A6J6CMQ8"/>
<protein>
    <submittedName>
        <fullName evidence="1">Unannotated protein</fullName>
    </submittedName>
</protein>
<reference evidence="1" key="1">
    <citation type="submission" date="2020-05" db="EMBL/GenBank/DDBJ databases">
        <authorList>
            <person name="Chiriac C."/>
            <person name="Salcher M."/>
            <person name="Ghai R."/>
            <person name="Kavagutti S V."/>
        </authorList>
    </citation>
    <scope>NUCLEOTIDE SEQUENCE</scope>
</reference>
<name>A0A6J6CMQ8_9ZZZZ</name>
<evidence type="ECO:0000313" key="1">
    <source>
        <dbReference type="EMBL" id="CAB4552405.1"/>
    </source>
</evidence>
<proteinExistence type="predicted"/>
<organism evidence="1">
    <name type="scientific">freshwater metagenome</name>
    <dbReference type="NCBI Taxonomy" id="449393"/>
    <lineage>
        <taxon>unclassified sequences</taxon>
        <taxon>metagenomes</taxon>
        <taxon>ecological metagenomes</taxon>
    </lineage>
</organism>
<dbReference type="Gene3D" id="2.40.30.100">
    <property type="entry name" value="AF2212/PG0164-like"/>
    <property type="match status" value="1"/>
</dbReference>
<dbReference type="SUPFAM" id="SSF141694">
    <property type="entry name" value="AF2212/PG0164-like"/>
    <property type="match status" value="1"/>
</dbReference>
<sequence length="111" mass="12179">MTSSTVPGVTFRFSAELWRYHGQAAWFFVTLPFDVADDIEEISRPVQRGFGSVRVRVTVGSTTWSTSLFPDTKAESYLLPVKKAVRTAEGLQEGAPMEVSLDLVDPADPVG</sequence>
<dbReference type="Pfam" id="PF08922">
    <property type="entry name" value="DUF1905"/>
    <property type="match status" value="1"/>
</dbReference>